<gene>
    <name evidence="1" type="ORF">PGT21_018959</name>
</gene>
<keyword evidence="2" id="KW-1185">Reference proteome</keyword>
<sequence length="65" mass="7284">MFCESFVKLLETIAKLFHNSFGIVAKLGFTIFPKELYYAIFSAILTNIFRKSCGKGLQSRSQGTA</sequence>
<dbReference type="AlphaFoldDB" id="A0A5B0MLV2"/>
<comment type="caution">
    <text evidence="1">The sequence shown here is derived from an EMBL/GenBank/DDBJ whole genome shotgun (WGS) entry which is preliminary data.</text>
</comment>
<reference evidence="1 2" key="1">
    <citation type="submission" date="2019-05" db="EMBL/GenBank/DDBJ databases">
        <title>Emergence of the Ug99 lineage of the wheat stem rust pathogen through somatic hybridization.</title>
        <authorList>
            <person name="Li F."/>
            <person name="Upadhyaya N.M."/>
            <person name="Sperschneider J."/>
            <person name="Matny O."/>
            <person name="Nguyen-Phuc H."/>
            <person name="Mago R."/>
            <person name="Raley C."/>
            <person name="Miller M.E."/>
            <person name="Silverstein K.A.T."/>
            <person name="Henningsen E."/>
            <person name="Hirsch C.D."/>
            <person name="Visser B."/>
            <person name="Pretorius Z.A."/>
            <person name="Steffenson B.J."/>
            <person name="Schwessinger B."/>
            <person name="Dodds P.N."/>
            <person name="Figueroa M."/>
        </authorList>
    </citation>
    <scope>NUCLEOTIDE SEQUENCE [LARGE SCALE GENOMIC DNA]</scope>
    <source>
        <strain evidence="1">21-0</strain>
    </source>
</reference>
<dbReference type="Proteomes" id="UP000324748">
    <property type="component" value="Unassembled WGS sequence"/>
</dbReference>
<name>A0A5B0MLV2_PUCGR</name>
<accession>A0A5B0MLV2</accession>
<protein>
    <submittedName>
        <fullName evidence="1">Uncharacterized protein</fullName>
    </submittedName>
</protein>
<dbReference type="EMBL" id="VSWC01000144">
    <property type="protein sequence ID" value="KAA1077751.1"/>
    <property type="molecule type" value="Genomic_DNA"/>
</dbReference>
<evidence type="ECO:0000313" key="2">
    <source>
        <dbReference type="Proteomes" id="UP000324748"/>
    </source>
</evidence>
<evidence type="ECO:0000313" key="1">
    <source>
        <dbReference type="EMBL" id="KAA1077751.1"/>
    </source>
</evidence>
<proteinExistence type="predicted"/>
<organism evidence="1 2">
    <name type="scientific">Puccinia graminis f. sp. tritici</name>
    <dbReference type="NCBI Taxonomy" id="56615"/>
    <lineage>
        <taxon>Eukaryota</taxon>
        <taxon>Fungi</taxon>
        <taxon>Dikarya</taxon>
        <taxon>Basidiomycota</taxon>
        <taxon>Pucciniomycotina</taxon>
        <taxon>Pucciniomycetes</taxon>
        <taxon>Pucciniales</taxon>
        <taxon>Pucciniaceae</taxon>
        <taxon>Puccinia</taxon>
    </lineage>
</organism>